<evidence type="ECO:0000256" key="5">
    <source>
        <dbReference type="ARBA" id="ARBA00023004"/>
    </source>
</evidence>
<accession>A0A7G8BIS5</accession>
<keyword evidence="3 6" id="KW-0479">Metal-binding</keyword>
<dbReference type="GO" id="GO:0009055">
    <property type="term" value="F:electron transfer activity"/>
    <property type="evidence" value="ECO:0007669"/>
    <property type="project" value="InterPro"/>
</dbReference>
<protein>
    <submittedName>
        <fullName evidence="9">Cytochrome c</fullName>
    </submittedName>
</protein>
<dbReference type="GO" id="GO:0005506">
    <property type="term" value="F:iron ion binding"/>
    <property type="evidence" value="ECO:0007669"/>
    <property type="project" value="InterPro"/>
</dbReference>
<dbReference type="SUPFAM" id="SSF46626">
    <property type="entry name" value="Cytochrome c"/>
    <property type="match status" value="1"/>
</dbReference>
<feature type="signal peptide" evidence="7">
    <location>
        <begin position="1"/>
        <end position="32"/>
    </location>
</feature>
<name>A0A7G8BIS5_9BACT</name>
<dbReference type="AlphaFoldDB" id="A0A7G8BIS5"/>
<keyword evidence="5 6" id="KW-0408">Iron</keyword>
<keyword evidence="10" id="KW-1185">Reference proteome</keyword>
<reference evidence="9 10" key="1">
    <citation type="submission" date="2020-08" db="EMBL/GenBank/DDBJ databases">
        <title>Edaphobacter telluris sp. nov. and Acidobacterium dinghuensis sp. nov., two acidobacteria isolated from forest soil.</title>
        <authorList>
            <person name="Fu J."/>
            <person name="Qiu L."/>
        </authorList>
    </citation>
    <scope>NUCLEOTIDE SEQUENCE [LARGE SCALE GENOMIC DNA]</scope>
    <source>
        <strain evidence="9">4Y35</strain>
    </source>
</reference>
<dbReference type="PANTHER" id="PTHR33751">
    <property type="entry name" value="CBB3-TYPE CYTOCHROME C OXIDASE SUBUNIT FIXP"/>
    <property type="match status" value="1"/>
</dbReference>
<evidence type="ECO:0000256" key="4">
    <source>
        <dbReference type="ARBA" id="ARBA00022982"/>
    </source>
</evidence>
<keyword evidence="7" id="KW-0732">Signal</keyword>
<keyword evidence="4" id="KW-0249">Electron transport</keyword>
<evidence type="ECO:0000256" key="3">
    <source>
        <dbReference type="ARBA" id="ARBA00022723"/>
    </source>
</evidence>
<keyword evidence="2 6" id="KW-0349">Heme</keyword>
<sequence length="124" mass="13134">MMNCLRMFTVPRNLMIAALGALVFLTAGPAARSQTAPSTDAAGTFKSKCAVCHGADGAGTALGTRMHAPDLRSKEVQDQTPEALTKVITSGKNNMPAFGNRLDKDQIQKLVDYVKTLHTDSGAK</sequence>
<organism evidence="9 10">
    <name type="scientific">Alloacidobacterium dinghuense</name>
    <dbReference type="NCBI Taxonomy" id="2763107"/>
    <lineage>
        <taxon>Bacteria</taxon>
        <taxon>Pseudomonadati</taxon>
        <taxon>Acidobacteriota</taxon>
        <taxon>Terriglobia</taxon>
        <taxon>Terriglobales</taxon>
        <taxon>Acidobacteriaceae</taxon>
        <taxon>Alloacidobacterium</taxon>
    </lineage>
</organism>
<dbReference type="KEGG" id="adin:H7849_26340"/>
<dbReference type="InterPro" id="IPR008168">
    <property type="entry name" value="Cyt_C_IC"/>
</dbReference>
<evidence type="ECO:0000313" key="9">
    <source>
        <dbReference type="EMBL" id="QNI32445.1"/>
    </source>
</evidence>
<keyword evidence="1" id="KW-0813">Transport</keyword>
<gene>
    <name evidence="9" type="ORF">H7849_26340</name>
</gene>
<dbReference type="Proteomes" id="UP000515312">
    <property type="component" value="Chromosome"/>
</dbReference>
<dbReference type="PROSITE" id="PS51007">
    <property type="entry name" value="CYTC"/>
    <property type="match status" value="1"/>
</dbReference>
<feature type="domain" description="Cytochrome c" evidence="8">
    <location>
        <begin position="15"/>
        <end position="118"/>
    </location>
</feature>
<proteinExistence type="predicted"/>
<dbReference type="PRINTS" id="PR00605">
    <property type="entry name" value="CYTCHROMECIC"/>
</dbReference>
<feature type="chain" id="PRO_5028947380" evidence="7">
    <location>
        <begin position="33"/>
        <end position="124"/>
    </location>
</feature>
<evidence type="ECO:0000256" key="1">
    <source>
        <dbReference type="ARBA" id="ARBA00022448"/>
    </source>
</evidence>
<evidence type="ECO:0000256" key="7">
    <source>
        <dbReference type="SAM" id="SignalP"/>
    </source>
</evidence>
<evidence type="ECO:0000259" key="8">
    <source>
        <dbReference type="PROSITE" id="PS51007"/>
    </source>
</evidence>
<evidence type="ECO:0000256" key="6">
    <source>
        <dbReference type="PROSITE-ProRule" id="PRU00433"/>
    </source>
</evidence>
<dbReference type="EMBL" id="CP060394">
    <property type="protein sequence ID" value="QNI32445.1"/>
    <property type="molecule type" value="Genomic_DNA"/>
</dbReference>
<dbReference type="InterPro" id="IPR036909">
    <property type="entry name" value="Cyt_c-like_dom_sf"/>
</dbReference>
<dbReference type="GO" id="GO:0020037">
    <property type="term" value="F:heme binding"/>
    <property type="evidence" value="ECO:0007669"/>
    <property type="project" value="InterPro"/>
</dbReference>
<dbReference type="RefSeq" id="WP_186743400.1">
    <property type="nucleotide sequence ID" value="NZ_CP060394.1"/>
</dbReference>
<dbReference type="PANTHER" id="PTHR33751:SF1">
    <property type="entry name" value="CBB3-TYPE CYTOCHROME C OXIDASE SUBUNIT FIXP"/>
    <property type="match status" value="1"/>
</dbReference>
<evidence type="ECO:0000256" key="2">
    <source>
        <dbReference type="ARBA" id="ARBA00022617"/>
    </source>
</evidence>
<dbReference type="Pfam" id="PF13442">
    <property type="entry name" value="Cytochrome_CBB3"/>
    <property type="match status" value="1"/>
</dbReference>
<dbReference type="InterPro" id="IPR009056">
    <property type="entry name" value="Cyt_c-like_dom"/>
</dbReference>
<evidence type="ECO:0000313" key="10">
    <source>
        <dbReference type="Proteomes" id="UP000515312"/>
    </source>
</evidence>
<dbReference type="Gene3D" id="1.10.760.10">
    <property type="entry name" value="Cytochrome c-like domain"/>
    <property type="match status" value="1"/>
</dbReference>
<dbReference type="InterPro" id="IPR050597">
    <property type="entry name" value="Cytochrome_c_Oxidase_Subunit"/>
</dbReference>